<protein>
    <recommendedName>
        <fullName evidence="4">AB hydrolase-1 domain-containing protein</fullName>
    </recommendedName>
</protein>
<evidence type="ECO:0000256" key="1">
    <source>
        <dbReference type="ARBA" id="ARBA00022801"/>
    </source>
</evidence>
<organism evidence="5 6">
    <name type="scientific">Piloderma croceum (strain F 1598)</name>
    <dbReference type="NCBI Taxonomy" id="765440"/>
    <lineage>
        <taxon>Eukaryota</taxon>
        <taxon>Fungi</taxon>
        <taxon>Dikarya</taxon>
        <taxon>Basidiomycota</taxon>
        <taxon>Agaricomycotina</taxon>
        <taxon>Agaricomycetes</taxon>
        <taxon>Agaricomycetidae</taxon>
        <taxon>Atheliales</taxon>
        <taxon>Atheliaceae</taxon>
        <taxon>Piloderma</taxon>
    </lineage>
</organism>
<evidence type="ECO:0000259" key="4">
    <source>
        <dbReference type="Pfam" id="PF00561"/>
    </source>
</evidence>
<dbReference type="Proteomes" id="UP000054166">
    <property type="component" value="Unassembled WGS sequence"/>
</dbReference>
<dbReference type="OrthoDB" id="408373at2759"/>
<dbReference type="GO" id="GO:0016787">
    <property type="term" value="F:hydrolase activity"/>
    <property type="evidence" value="ECO:0007669"/>
    <property type="project" value="UniProtKB-KW"/>
</dbReference>
<dbReference type="PANTHER" id="PTHR43329">
    <property type="entry name" value="EPOXIDE HYDROLASE"/>
    <property type="match status" value="1"/>
</dbReference>
<gene>
    <name evidence="5" type="ORF">PILCRDRAFT_824911</name>
</gene>
<feature type="chain" id="PRO_5002175729" description="AB hydrolase-1 domain-containing protein" evidence="3">
    <location>
        <begin position="23"/>
        <end position="370"/>
    </location>
</feature>
<proteinExistence type="inferred from homology"/>
<dbReference type="SUPFAM" id="SSF53474">
    <property type="entry name" value="alpha/beta-Hydrolases"/>
    <property type="match status" value="1"/>
</dbReference>
<feature type="signal peptide" evidence="3">
    <location>
        <begin position="1"/>
        <end position="22"/>
    </location>
</feature>
<dbReference type="Pfam" id="PF00561">
    <property type="entry name" value="Abhydrolase_1"/>
    <property type="match status" value="1"/>
</dbReference>
<dbReference type="EMBL" id="KN833020">
    <property type="protein sequence ID" value="KIM77922.1"/>
    <property type="molecule type" value="Genomic_DNA"/>
</dbReference>
<dbReference type="Gene3D" id="3.40.50.1820">
    <property type="entry name" value="alpha/beta hydrolase"/>
    <property type="match status" value="1"/>
</dbReference>
<dbReference type="STRING" id="765440.A0A0C3BKQ5"/>
<feature type="non-terminal residue" evidence="5">
    <location>
        <position position="370"/>
    </location>
</feature>
<reference evidence="6" key="2">
    <citation type="submission" date="2015-01" db="EMBL/GenBank/DDBJ databases">
        <title>Evolutionary Origins and Diversification of the Mycorrhizal Mutualists.</title>
        <authorList>
            <consortium name="DOE Joint Genome Institute"/>
            <consortium name="Mycorrhizal Genomics Consortium"/>
            <person name="Kohler A."/>
            <person name="Kuo A."/>
            <person name="Nagy L.G."/>
            <person name="Floudas D."/>
            <person name="Copeland A."/>
            <person name="Barry K.W."/>
            <person name="Cichocki N."/>
            <person name="Veneault-Fourrey C."/>
            <person name="LaButti K."/>
            <person name="Lindquist E.A."/>
            <person name="Lipzen A."/>
            <person name="Lundell T."/>
            <person name="Morin E."/>
            <person name="Murat C."/>
            <person name="Riley R."/>
            <person name="Ohm R."/>
            <person name="Sun H."/>
            <person name="Tunlid A."/>
            <person name="Henrissat B."/>
            <person name="Grigoriev I.V."/>
            <person name="Hibbett D.S."/>
            <person name="Martin F."/>
        </authorList>
    </citation>
    <scope>NUCLEOTIDE SEQUENCE [LARGE SCALE GENOMIC DNA]</scope>
    <source>
        <strain evidence="6">F 1598</strain>
    </source>
</reference>
<sequence length="370" mass="41046">MRVPSFLAPAVLSFAFHHLVSASNDASFHPDSYPKHIATCKAINRAVNHSTQVDIKLHYVDINPEAKTTLIMAHGWPSLWSTWSYQIQEFKNGYHLIVPDLRGFGSSTHPDDVESSGTMGDMVGDLVCILEHAAVTSAICVGHDWGAQICYEAARMRPDIFKAVAALVIPYIPASGPFIPIAKLVIPFPALAYQLFFEDHTAAAIVELGKNITRTTRATLRTVDSPPPAAFLKSKNSYLSGWNDVDIIPPVPFFTAEEEDYFVAQYAIQGYRNTLQFYTKGNKYLSWEFGHKQGNHTIPQPVLSVIPLQDPVGDWIIASNILHSADYLPNLKTVVRYFQGPSVPHCKTPDEFLVDSGRCPLDPPRKARTS</sequence>
<name>A0A0C3BKQ5_PILCF</name>
<evidence type="ECO:0000256" key="3">
    <source>
        <dbReference type="SAM" id="SignalP"/>
    </source>
</evidence>
<keyword evidence="6" id="KW-1185">Reference proteome</keyword>
<dbReference type="InParanoid" id="A0A0C3BKQ5"/>
<dbReference type="InterPro" id="IPR029058">
    <property type="entry name" value="AB_hydrolase_fold"/>
</dbReference>
<evidence type="ECO:0000313" key="6">
    <source>
        <dbReference type="Proteomes" id="UP000054166"/>
    </source>
</evidence>
<feature type="domain" description="AB hydrolase-1" evidence="4">
    <location>
        <begin position="69"/>
        <end position="338"/>
    </location>
</feature>
<evidence type="ECO:0000256" key="2">
    <source>
        <dbReference type="ARBA" id="ARBA00038334"/>
    </source>
</evidence>
<dbReference type="InterPro" id="IPR000639">
    <property type="entry name" value="Epox_hydrolase-like"/>
</dbReference>
<dbReference type="InterPro" id="IPR000073">
    <property type="entry name" value="AB_hydrolase_1"/>
</dbReference>
<comment type="similarity">
    <text evidence="2">Belongs to the AB hydrolase superfamily. Epoxide hydrolase family.</text>
</comment>
<dbReference type="AlphaFoldDB" id="A0A0C3BKQ5"/>
<accession>A0A0C3BKQ5</accession>
<keyword evidence="3" id="KW-0732">Signal</keyword>
<reference evidence="5 6" key="1">
    <citation type="submission" date="2014-04" db="EMBL/GenBank/DDBJ databases">
        <authorList>
            <consortium name="DOE Joint Genome Institute"/>
            <person name="Kuo A."/>
            <person name="Tarkka M."/>
            <person name="Buscot F."/>
            <person name="Kohler A."/>
            <person name="Nagy L.G."/>
            <person name="Floudas D."/>
            <person name="Copeland A."/>
            <person name="Barry K.W."/>
            <person name="Cichocki N."/>
            <person name="Veneault-Fourrey C."/>
            <person name="LaButti K."/>
            <person name="Lindquist E.A."/>
            <person name="Lipzen A."/>
            <person name="Lundell T."/>
            <person name="Morin E."/>
            <person name="Murat C."/>
            <person name="Sun H."/>
            <person name="Tunlid A."/>
            <person name="Henrissat B."/>
            <person name="Grigoriev I.V."/>
            <person name="Hibbett D.S."/>
            <person name="Martin F."/>
            <person name="Nordberg H.P."/>
            <person name="Cantor M.N."/>
            <person name="Hua S.X."/>
        </authorList>
    </citation>
    <scope>NUCLEOTIDE SEQUENCE [LARGE SCALE GENOMIC DNA]</scope>
    <source>
        <strain evidence="5 6">F 1598</strain>
    </source>
</reference>
<dbReference type="PRINTS" id="PR00412">
    <property type="entry name" value="EPOXHYDRLASE"/>
</dbReference>
<keyword evidence="1" id="KW-0378">Hydrolase</keyword>
<dbReference type="HOGENOM" id="CLU_020336_7_5_1"/>
<evidence type="ECO:0000313" key="5">
    <source>
        <dbReference type="EMBL" id="KIM77922.1"/>
    </source>
</evidence>